<reference evidence="4" key="1">
    <citation type="journal article" date="2023" name="Mol. Phylogenet. Evol.">
        <title>Genome-scale phylogeny and comparative genomics of the fungal order Sordariales.</title>
        <authorList>
            <person name="Hensen N."/>
            <person name="Bonometti L."/>
            <person name="Westerberg I."/>
            <person name="Brannstrom I.O."/>
            <person name="Guillou S."/>
            <person name="Cros-Aarteil S."/>
            <person name="Calhoun S."/>
            <person name="Haridas S."/>
            <person name="Kuo A."/>
            <person name="Mondo S."/>
            <person name="Pangilinan J."/>
            <person name="Riley R."/>
            <person name="LaButti K."/>
            <person name="Andreopoulos B."/>
            <person name="Lipzen A."/>
            <person name="Chen C."/>
            <person name="Yan M."/>
            <person name="Daum C."/>
            <person name="Ng V."/>
            <person name="Clum A."/>
            <person name="Steindorff A."/>
            <person name="Ohm R.A."/>
            <person name="Martin F."/>
            <person name="Silar P."/>
            <person name="Natvig D.O."/>
            <person name="Lalanne C."/>
            <person name="Gautier V."/>
            <person name="Ament-Velasquez S.L."/>
            <person name="Kruys A."/>
            <person name="Hutchinson M.I."/>
            <person name="Powell A.J."/>
            <person name="Barry K."/>
            <person name="Miller A.N."/>
            <person name="Grigoriev I.V."/>
            <person name="Debuchy R."/>
            <person name="Gladieux P."/>
            <person name="Hiltunen Thoren M."/>
            <person name="Johannesson H."/>
        </authorList>
    </citation>
    <scope>NUCLEOTIDE SEQUENCE</scope>
    <source>
        <strain evidence="4">CBS 731.68</strain>
    </source>
</reference>
<evidence type="ECO:0000313" key="5">
    <source>
        <dbReference type="Proteomes" id="UP001302602"/>
    </source>
</evidence>
<gene>
    <name evidence="4" type="ORF">N657DRAFT_581301</name>
</gene>
<sequence length="440" mass="49358">MTSFPSRIHRPRKTCIQCAKAKRKCDRTSLSCLRCRERGMRCVYPSRLIFRDGSEPTVAAPDTAEVGRDSDRASNRALLMGTCSSPTYPPLADAVQEPGNHVSFTDVIETTLSSRWFLHPQTWIRQHGWATPQYELPVSEKSLPHFISKLKRWADDWVRDGHSPIMHRLTYEGYTPECVEDAYTSLAAYNAASPSAKPTALRVIESRVNKLLISQTQEDVDGISSAFILNTCIHLARTQALFIYQLIRLFDGDIRARVQAESHMDILNRWSNQMIESAQLDYAAADLVLSQSASTSSTMTVTTTTNNPFSVPPSAPPPVLHKAWLLSESIRRIYIASIFMQAVYNTLRRGWSVCPGAIAYTAQSGLWDARECYTWARALRRGRDPGGQKIRERGDDAPQARDGGEQELLSPWVDEFAVAVAEISCGVERVEQWVFEKGGE</sequence>
<dbReference type="Pfam" id="PF00172">
    <property type="entry name" value="Zn_clus"/>
    <property type="match status" value="1"/>
</dbReference>
<dbReference type="CDD" id="cd00067">
    <property type="entry name" value="GAL4"/>
    <property type="match status" value="1"/>
</dbReference>
<feature type="domain" description="Zn(2)-C6 fungal-type" evidence="3">
    <location>
        <begin position="14"/>
        <end position="44"/>
    </location>
</feature>
<dbReference type="GeneID" id="87826288"/>
<proteinExistence type="predicted"/>
<dbReference type="RefSeq" id="XP_062643421.1">
    <property type="nucleotide sequence ID" value="XM_062789518.1"/>
</dbReference>
<dbReference type="PROSITE" id="PS00463">
    <property type="entry name" value="ZN2_CY6_FUNGAL_1"/>
    <property type="match status" value="1"/>
</dbReference>
<evidence type="ECO:0000259" key="3">
    <source>
        <dbReference type="PROSITE" id="PS50048"/>
    </source>
</evidence>
<dbReference type="InterPro" id="IPR036864">
    <property type="entry name" value="Zn2-C6_fun-type_DNA-bd_sf"/>
</dbReference>
<evidence type="ECO:0000256" key="1">
    <source>
        <dbReference type="ARBA" id="ARBA00023242"/>
    </source>
</evidence>
<reference evidence="4" key="2">
    <citation type="submission" date="2023-05" db="EMBL/GenBank/DDBJ databases">
        <authorList>
            <consortium name="Lawrence Berkeley National Laboratory"/>
            <person name="Steindorff A."/>
            <person name="Hensen N."/>
            <person name="Bonometti L."/>
            <person name="Westerberg I."/>
            <person name="Brannstrom I.O."/>
            <person name="Guillou S."/>
            <person name="Cros-Aarteil S."/>
            <person name="Calhoun S."/>
            <person name="Haridas S."/>
            <person name="Kuo A."/>
            <person name="Mondo S."/>
            <person name="Pangilinan J."/>
            <person name="Riley R."/>
            <person name="Labutti K."/>
            <person name="Andreopoulos B."/>
            <person name="Lipzen A."/>
            <person name="Chen C."/>
            <person name="Yanf M."/>
            <person name="Daum C."/>
            <person name="Ng V."/>
            <person name="Clum A."/>
            <person name="Ohm R."/>
            <person name="Martin F."/>
            <person name="Silar P."/>
            <person name="Natvig D."/>
            <person name="Lalanne C."/>
            <person name="Gautier V."/>
            <person name="Ament-Velasquez S.L."/>
            <person name="Kruys A."/>
            <person name="Hutchinson M.I."/>
            <person name="Powell A.J."/>
            <person name="Barry K."/>
            <person name="Miller A.N."/>
            <person name="Grigoriev I.V."/>
            <person name="Debuchy R."/>
            <person name="Gladieux P."/>
            <person name="Thoren M.H."/>
            <person name="Johannesson H."/>
        </authorList>
    </citation>
    <scope>NUCLEOTIDE SEQUENCE</scope>
    <source>
        <strain evidence="4">CBS 731.68</strain>
    </source>
</reference>
<dbReference type="EMBL" id="MU853246">
    <property type="protein sequence ID" value="KAK4119648.1"/>
    <property type="molecule type" value="Genomic_DNA"/>
</dbReference>
<feature type="region of interest" description="Disordered" evidence="2">
    <location>
        <begin position="384"/>
        <end position="403"/>
    </location>
</feature>
<keyword evidence="1" id="KW-0539">Nucleus</keyword>
<dbReference type="AlphaFoldDB" id="A0AAN6YZT3"/>
<protein>
    <recommendedName>
        <fullName evidence="3">Zn(2)-C6 fungal-type domain-containing protein</fullName>
    </recommendedName>
</protein>
<name>A0AAN6YZT3_9PEZI</name>
<dbReference type="SMART" id="SM00066">
    <property type="entry name" value="GAL4"/>
    <property type="match status" value="1"/>
</dbReference>
<dbReference type="GO" id="GO:0000981">
    <property type="term" value="F:DNA-binding transcription factor activity, RNA polymerase II-specific"/>
    <property type="evidence" value="ECO:0007669"/>
    <property type="project" value="InterPro"/>
</dbReference>
<dbReference type="SUPFAM" id="SSF57701">
    <property type="entry name" value="Zn2/Cys6 DNA-binding domain"/>
    <property type="match status" value="1"/>
</dbReference>
<dbReference type="Gene3D" id="4.10.240.10">
    <property type="entry name" value="Zn(2)-C6 fungal-type DNA-binding domain"/>
    <property type="match status" value="1"/>
</dbReference>
<dbReference type="InterPro" id="IPR001138">
    <property type="entry name" value="Zn2Cys6_DnaBD"/>
</dbReference>
<dbReference type="PROSITE" id="PS50048">
    <property type="entry name" value="ZN2_CY6_FUNGAL_2"/>
    <property type="match status" value="1"/>
</dbReference>
<keyword evidence="5" id="KW-1185">Reference proteome</keyword>
<dbReference type="GO" id="GO:0008270">
    <property type="term" value="F:zinc ion binding"/>
    <property type="evidence" value="ECO:0007669"/>
    <property type="project" value="InterPro"/>
</dbReference>
<evidence type="ECO:0000313" key="4">
    <source>
        <dbReference type="EMBL" id="KAK4119648.1"/>
    </source>
</evidence>
<organism evidence="4 5">
    <name type="scientific">Parathielavia appendiculata</name>
    <dbReference type="NCBI Taxonomy" id="2587402"/>
    <lineage>
        <taxon>Eukaryota</taxon>
        <taxon>Fungi</taxon>
        <taxon>Dikarya</taxon>
        <taxon>Ascomycota</taxon>
        <taxon>Pezizomycotina</taxon>
        <taxon>Sordariomycetes</taxon>
        <taxon>Sordariomycetidae</taxon>
        <taxon>Sordariales</taxon>
        <taxon>Chaetomiaceae</taxon>
        <taxon>Parathielavia</taxon>
    </lineage>
</organism>
<dbReference type="Proteomes" id="UP001302602">
    <property type="component" value="Unassembled WGS sequence"/>
</dbReference>
<evidence type="ECO:0000256" key="2">
    <source>
        <dbReference type="SAM" id="MobiDB-lite"/>
    </source>
</evidence>
<accession>A0AAN6YZT3</accession>
<comment type="caution">
    <text evidence="4">The sequence shown here is derived from an EMBL/GenBank/DDBJ whole genome shotgun (WGS) entry which is preliminary data.</text>
</comment>